<name>Q581N7_9TRYP</name>
<protein>
    <submittedName>
        <fullName evidence="1">Uncharacterized protein</fullName>
    </submittedName>
</protein>
<proteinExistence type="predicted"/>
<dbReference type="EMBL" id="AC091781">
    <property type="protein sequence ID" value="AAX80076.1"/>
    <property type="molecule type" value="Genomic_DNA"/>
</dbReference>
<sequence length="55" mass="6619">MYVCFFFLQFPYLLNGLFLLALLFFLRLTLCDAQLCFVFSNSMERDHVRVECIQE</sequence>
<accession>Q581N7</accession>
<reference evidence="1" key="1">
    <citation type="submission" date="2001-06" db="EMBL/GenBank/DDBJ databases">
        <authorList>
            <person name="Ghedin E."/>
            <person name="Blandin G."/>
            <person name="Bartholomeu D."/>
            <person name="Caler E."/>
            <person name="Haas B."/>
            <person name="Hannick L."/>
            <person name="Shallom J."/>
            <person name="Hou L."/>
            <person name="Djikeng A."/>
            <person name="Feldblyum T."/>
            <person name="Hostetler J."/>
            <person name="Johnson J."/>
            <person name="Jones K."/>
            <person name="Koo H.L."/>
            <person name="Larkin C."/>
            <person name="Pai G."/>
            <person name="Peterson J."/>
            <person name="Khalak H.G."/>
            <person name="Salzberg S."/>
            <person name="Simpson A.J."/>
            <person name="Tallon L."/>
            <person name="Van Aken S."/>
            <person name="Wanless D."/>
            <person name="White O."/>
            <person name="Wortman J."/>
            <person name="Fraser C.M."/>
            <person name="El-Sayed N.M.A."/>
        </authorList>
    </citation>
    <scope>NUCLEOTIDE SEQUENCE</scope>
    <source>
        <strain evidence="1">GUTat10.1</strain>
    </source>
</reference>
<evidence type="ECO:0000313" key="1">
    <source>
        <dbReference type="EMBL" id="AAX80076.1"/>
    </source>
</evidence>
<gene>
    <name evidence="1" type="ORF">Tb04.30K5.120</name>
</gene>
<dbReference type="AlphaFoldDB" id="Q581N7"/>
<reference evidence="1" key="3">
    <citation type="submission" date="2005-04" db="EMBL/GenBank/DDBJ databases">
        <authorList>
            <person name="Haas B."/>
            <person name="Blandin G."/>
            <person name="El-Sayed N."/>
        </authorList>
    </citation>
    <scope>NUCLEOTIDE SEQUENCE</scope>
    <source>
        <strain evidence="1">GUTat10.1</strain>
    </source>
</reference>
<reference evidence="1" key="2">
    <citation type="submission" date="2002-04" db="EMBL/GenBank/DDBJ databases">
        <authorList>
            <person name="El-Sayed N.M."/>
            <person name="Khalak H."/>
            <person name="Adams M.D."/>
        </authorList>
    </citation>
    <scope>NUCLEOTIDE SEQUENCE</scope>
    <source>
        <strain evidence="1">GUTat10.1</strain>
    </source>
</reference>
<organism evidence="1">
    <name type="scientific">Trypanosoma brucei</name>
    <dbReference type="NCBI Taxonomy" id="5691"/>
    <lineage>
        <taxon>Eukaryota</taxon>
        <taxon>Discoba</taxon>
        <taxon>Euglenozoa</taxon>
        <taxon>Kinetoplastea</taxon>
        <taxon>Metakinetoplastina</taxon>
        <taxon>Trypanosomatida</taxon>
        <taxon>Trypanosomatidae</taxon>
        <taxon>Trypanosoma</taxon>
    </lineage>
</organism>